<feature type="signal peptide" evidence="1">
    <location>
        <begin position="1"/>
        <end position="26"/>
    </location>
</feature>
<proteinExistence type="predicted"/>
<feature type="chain" id="PRO_5009246396" description="GH18 domain-containing protein" evidence="1">
    <location>
        <begin position="27"/>
        <end position="316"/>
    </location>
</feature>
<accession>A0A1G9YFN8</accession>
<dbReference type="SUPFAM" id="SSF51445">
    <property type="entry name" value="(Trans)glycosidases"/>
    <property type="match status" value="1"/>
</dbReference>
<organism evidence="3 4">
    <name type="scientific">Allokutzneria albata</name>
    <name type="common">Kibdelosporangium albatum</name>
    <dbReference type="NCBI Taxonomy" id="211114"/>
    <lineage>
        <taxon>Bacteria</taxon>
        <taxon>Bacillati</taxon>
        <taxon>Actinomycetota</taxon>
        <taxon>Actinomycetes</taxon>
        <taxon>Pseudonocardiales</taxon>
        <taxon>Pseudonocardiaceae</taxon>
        <taxon>Allokutzneria</taxon>
    </lineage>
</organism>
<evidence type="ECO:0000256" key="1">
    <source>
        <dbReference type="SAM" id="SignalP"/>
    </source>
</evidence>
<evidence type="ECO:0000313" key="3">
    <source>
        <dbReference type="EMBL" id="SDN07850.1"/>
    </source>
</evidence>
<dbReference type="PROSITE" id="PS51318">
    <property type="entry name" value="TAT"/>
    <property type="match status" value="1"/>
</dbReference>
<keyword evidence="4" id="KW-1185">Reference proteome</keyword>
<evidence type="ECO:0000313" key="4">
    <source>
        <dbReference type="Proteomes" id="UP000183376"/>
    </source>
</evidence>
<gene>
    <name evidence="3" type="ORF">SAMN04489726_4793</name>
</gene>
<reference evidence="3 4" key="1">
    <citation type="submission" date="2016-10" db="EMBL/GenBank/DDBJ databases">
        <authorList>
            <person name="de Groot N.N."/>
        </authorList>
    </citation>
    <scope>NUCLEOTIDE SEQUENCE [LARGE SCALE GENOMIC DNA]</scope>
    <source>
        <strain evidence="3 4">DSM 44149</strain>
    </source>
</reference>
<dbReference type="PANTHER" id="PTHR42976">
    <property type="entry name" value="BIFUNCTIONAL CHITINASE/LYSOZYME-RELATED"/>
    <property type="match status" value="1"/>
</dbReference>
<evidence type="ECO:0000259" key="2">
    <source>
        <dbReference type="PROSITE" id="PS51910"/>
    </source>
</evidence>
<dbReference type="PROSITE" id="PS51910">
    <property type="entry name" value="GH18_2"/>
    <property type="match status" value="1"/>
</dbReference>
<dbReference type="InterPro" id="IPR006311">
    <property type="entry name" value="TAT_signal"/>
</dbReference>
<dbReference type="AlphaFoldDB" id="A0A1G9YFN8"/>
<dbReference type="CDD" id="cd06543">
    <property type="entry name" value="GH18_PF-ChiA-like"/>
    <property type="match status" value="1"/>
</dbReference>
<dbReference type="OrthoDB" id="99456at2"/>
<dbReference type="Gene3D" id="3.20.20.80">
    <property type="entry name" value="Glycosidases"/>
    <property type="match status" value="1"/>
</dbReference>
<dbReference type="InterPro" id="IPR017853">
    <property type="entry name" value="GH"/>
</dbReference>
<feature type="domain" description="GH18" evidence="2">
    <location>
        <begin position="31"/>
        <end position="316"/>
    </location>
</feature>
<dbReference type="InterPro" id="IPR052750">
    <property type="entry name" value="GH18_Chitinase"/>
</dbReference>
<dbReference type="PANTHER" id="PTHR42976:SF1">
    <property type="entry name" value="GH18 DOMAIN-CONTAINING PROTEIN-RELATED"/>
    <property type="match status" value="1"/>
</dbReference>
<protein>
    <recommendedName>
        <fullName evidence="2">GH18 domain-containing protein</fullName>
    </recommendedName>
</protein>
<dbReference type="eggNOG" id="COG3469">
    <property type="taxonomic scope" value="Bacteria"/>
</dbReference>
<name>A0A1G9YFN8_ALLAB</name>
<sequence>MRFLRRTLLCALSAAAVLGAATPANAAAVNPVTASPYLYSWGRTINPVDVMRQTGVKSFTLAFILSDGGCNPKWDGTQELSSKSALINQIRAAGGEIVPSFGGWSGTKLGDRCSSASALAGAYQKVIDAFRLTAIDIDIENTEFHNPASQDKVLGALKIVKDRNPGVRTVITMGTAKSGPDADGQRLIRRARELGSTVDVWTLMPFNFGGGNMVNDTISAVDNLRSRLSSTFGYSAADAYRRSGISSMNGKTDQNETVTAANFTSMRDYATRNHLGRFTFWATNRDFGNCGAAGSNCSGINQGTYEFTRITAGYTG</sequence>
<dbReference type="EMBL" id="LT629701">
    <property type="protein sequence ID" value="SDN07850.1"/>
    <property type="molecule type" value="Genomic_DNA"/>
</dbReference>
<dbReference type="STRING" id="211114.SAMN04489726_4793"/>
<dbReference type="GO" id="GO:0005975">
    <property type="term" value="P:carbohydrate metabolic process"/>
    <property type="evidence" value="ECO:0007669"/>
    <property type="project" value="InterPro"/>
</dbReference>
<dbReference type="Proteomes" id="UP000183376">
    <property type="component" value="Chromosome I"/>
</dbReference>
<keyword evidence="1" id="KW-0732">Signal</keyword>
<dbReference type="InterPro" id="IPR001223">
    <property type="entry name" value="Glyco_hydro18_cat"/>
</dbReference>
<dbReference type="RefSeq" id="WP_030427737.1">
    <property type="nucleotide sequence ID" value="NZ_JOEF01000002.1"/>
</dbReference>